<dbReference type="PROSITE" id="PS51880">
    <property type="entry name" value="TGS"/>
    <property type="match status" value="1"/>
</dbReference>
<feature type="domain" description="ACT" evidence="2">
    <location>
        <begin position="645"/>
        <end position="720"/>
    </location>
</feature>
<evidence type="ECO:0000259" key="2">
    <source>
        <dbReference type="PROSITE" id="PS51671"/>
    </source>
</evidence>
<dbReference type="InterPro" id="IPR012675">
    <property type="entry name" value="Beta-grasp_dom_sf"/>
</dbReference>
<dbReference type="InterPro" id="IPR012676">
    <property type="entry name" value="TGS-like"/>
</dbReference>
<dbReference type="SUPFAM" id="SSF81301">
    <property type="entry name" value="Nucleotidyltransferase"/>
    <property type="match status" value="1"/>
</dbReference>
<keyword evidence="4" id="KW-0378">Hydrolase</keyword>
<dbReference type="SUPFAM" id="SSF109604">
    <property type="entry name" value="HD-domain/PDEase-like"/>
    <property type="match status" value="1"/>
</dbReference>
<dbReference type="Pfam" id="PF02824">
    <property type="entry name" value="TGS"/>
    <property type="match status" value="1"/>
</dbReference>
<dbReference type="InterPro" id="IPR002912">
    <property type="entry name" value="ACT_dom"/>
</dbReference>
<sequence length="726" mass="83006">MQKTHHFNQITKDFTIDQFLHQLVGFDVDESSLLHHACEQVWDLKIEGALPNSLDVALLLSELGSDETTLIVALLSSSQLFKSVDSEQLETIYGSEIMTLVKSVIKLHAFHGESDAASPEQVERLRRMLLSMVDDVRAVLIKLAFRVQRLRQLKLADVDEQQEVARESLEIFAPIANRLGIGQLKWELEDLAFRYLEPDTYKTIAKNLQEKREEREQFIVDVVEKIKNIASKEKISTEIYGRPKHIYSIWKKMTDKHRSFNELYDVRAVRVVVEDIPECYVVLGLVHAQWRHINKEFDDYIANPKENGYQSLHTAVYGPSGKPVEIQIRTEQMHEFAEFGVAAHWRYKETGGQKNNVQSGIDSLRKLLDSTQSDDEDLLESFKSEMFHDRVFVLTPEGRVIDLPEGGTPLDFAYAVHTEVGHRCRGAKVNGRIVQLTYQLKNGERVEILTTKEPAPRRDWMISHLGYIKTSRARNRIRGWFRKQDKEKNYLEGKSLCEREFKRYGIKPELEKIIEHFKLDTTKDLYINLGRGDISIAQISALLHEFDVSQHKDDSIPMLAPASRYAVKKSKSDINVLGVGNLLTSIANCCMPVPHDDIVGFITKDRGVSVHRTDCKNIIHLKEKDQARLIEVEWGNTDIQNYPVNILIQANDRHGLLSDITSTLSDDKVNVVAVNTLSNKKEQTAKMAVTIEIRDLQQLTRIMDKIAQLRNVLEVSRGANGDTGLH</sequence>
<dbReference type="Gene3D" id="1.10.3210.10">
    <property type="entry name" value="Hypothetical protein af1432"/>
    <property type="match status" value="1"/>
</dbReference>
<dbReference type="EC" id="2.7.6.5" evidence="4"/>
<dbReference type="GO" id="GO:0042594">
    <property type="term" value="P:response to starvation"/>
    <property type="evidence" value="ECO:0007669"/>
    <property type="project" value="TreeGrafter"/>
</dbReference>
<evidence type="ECO:0000256" key="1">
    <source>
        <dbReference type="ARBA" id="ARBA00007476"/>
    </source>
</evidence>
<dbReference type="FunFam" id="3.10.20.30:FF:000002">
    <property type="entry name" value="GTP pyrophosphokinase (RelA/SpoT)"/>
    <property type="match status" value="1"/>
</dbReference>
<comment type="similarity">
    <text evidence="1">Belongs to the RelA/SpoT family.</text>
</comment>
<dbReference type="Pfam" id="PF19296">
    <property type="entry name" value="RelA_AH_RIS"/>
    <property type="match status" value="1"/>
</dbReference>
<dbReference type="Pfam" id="PF13328">
    <property type="entry name" value="HD_4"/>
    <property type="match status" value="1"/>
</dbReference>
<dbReference type="InterPro" id="IPR004095">
    <property type="entry name" value="TGS"/>
</dbReference>
<dbReference type="GO" id="GO:0015969">
    <property type="term" value="P:guanosine tetraphosphate metabolic process"/>
    <property type="evidence" value="ECO:0007669"/>
    <property type="project" value="InterPro"/>
</dbReference>
<dbReference type="CDD" id="cd01668">
    <property type="entry name" value="TGS_RSH"/>
    <property type="match status" value="1"/>
</dbReference>
<name>A0A3B0WG26_9ZZZZ</name>
<reference evidence="4" key="1">
    <citation type="submission" date="2018-06" db="EMBL/GenBank/DDBJ databases">
        <authorList>
            <person name="Zhirakovskaya E."/>
        </authorList>
    </citation>
    <scope>NUCLEOTIDE SEQUENCE</scope>
</reference>
<dbReference type="SMART" id="SM00954">
    <property type="entry name" value="RelA_SpoT"/>
    <property type="match status" value="1"/>
</dbReference>
<dbReference type="GO" id="GO:0005886">
    <property type="term" value="C:plasma membrane"/>
    <property type="evidence" value="ECO:0007669"/>
    <property type="project" value="TreeGrafter"/>
</dbReference>
<dbReference type="GO" id="GO:0016301">
    <property type="term" value="F:kinase activity"/>
    <property type="evidence" value="ECO:0007669"/>
    <property type="project" value="UniProtKB-KW"/>
</dbReference>
<dbReference type="Pfam" id="PF13291">
    <property type="entry name" value="ACT_4"/>
    <property type="match status" value="1"/>
</dbReference>
<dbReference type="GO" id="GO:0008893">
    <property type="term" value="F:guanosine-3',5'-bis(diphosphate) 3'-diphosphatase activity"/>
    <property type="evidence" value="ECO:0007669"/>
    <property type="project" value="TreeGrafter"/>
</dbReference>
<feature type="domain" description="TGS" evidence="3">
    <location>
        <begin position="385"/>
        <end position="450"/>
    </location>
</feature>
<dbReference type="PANTHER" id="PTHR21262:SF31">
    <property type="entry name" value="GTP PYROPHOSPHOKINASE"/>
    <property type="match status" value="1"/>
</dbReference>
<dbReference type="CDD" id="cd04876">
    <property type="entry name" value="ACT_RelA-SpoT"/>
    <property type="match status" value="1"/>
</dbReference>
<dbReference type="SUPFAM" id="SSF81271">
    <property type="entry name" value="TGS-like"/>
    <property type="match status" value="1"/>
</dbReference>
<organism evidence="4">
    <name type="scientific">hydrothermal vent metagenome</name>
    <dbReference type="NCBI Taxonomy" id="652676"/>
    <lineage>
        <taxon>unclassified sequences</taxon>
        <taxon>metagenomes</taxon>
        <taxon>ecological metagenomes</taxon>
    </lineage>
</organism>
<dbReference type="PROSITE" id="PS51671">
    <property type="entry name" value="ACT"/>
    <property type="match status" value="1"/>
</dbReference>
<protein>
    <submittedName>
        <fullName evidence="4">Inactive (P)ppGpp 3'-pyrophosphohydrolase domain / GTP pyrophosphokinase, (P)ppGpp synthetase I</fullName>
        <ecNumber evidence="4">2.7.6.5</ecNumber>
    </submittedName>
</protein>
<dbReference type="SUPFAM" id="SSF55021">
    <property type="entry name" value="ACT-like"/>
    <property type="match status" value="1"/>
</dbReference>
<accession>A0A3B0WG26</accession>
<dbReference type="EMBL" id="UOFE01000045">
    <property type="protein sequence ID" value="VAW54968.1"/>
    <property type="molecule type" value="Genomic_DNA"/>
</dbReference>
<dbReference type="InterPro" id="IPR045600">
    <property type="entry name" value="RelA/SpoT_AH_RIS"/>
</dbReference>
<dbReference type="NCBIfam" id="NF008124">
    <property type="entry name" value="PRK10872.1"/>
    <property type="match status" value="1"/>
</dbReference>
<dbReference type="Gene3D" id="3.10.20.30">
    <property type="match status" value="1"/>
</dbReference>
<evidence type="ECO:0000313" key="4">
    <source>
        <dbReference type="EMBL" id="VAW54968.1"/>
    </source>
</evidence>
<dbReference type="CDD" id="cd05399">
    <property type="entry name" value="NT_Rel-Spo_like"/>
    <property type="match status" value="1"/>
</dbReference>
<dbReference type="InterPro" id="IPR033655">
    <property type="entry name" value="TGS_RelA/SpoT"/>
</dbReference>
<dbReference type="NCBIfam" id="TIGR00691">
    <property type="entry name" value="spoT_relA"/>
    <property type="match status" value="1"/>
</dbReference>
<dbReference type="AlphaFoldDB" id="A0A3B0WG26"/>
<dbReference type="Gene3D" id="3.30.70.260">
    <property type="match status" value="1"/>
</dbReference>
<dbReference type="InterPro" id="IPR007685">
    <property type="entry name" value="RelA_SpoT"/>
</dbReference>
<dbReference type="InterPro" id="IPR045865">
    <property type="entry name" value="ACT-like_dom_sf"/>
</dbReference>
<dbReference type="InterPro" id="IPR043519">
    <property type="entry name" value="NT_sf"/>
</dbReference>
<dbReference type="InterPro" id="IPR004811">
    <property type="entry name" value="RelA/Spo_fam"/>
</dbReference>
<keyword evidence="4" id="KW-0808">Transferase</keyword>
<keyword evidence="4" id="KW-0418">Kinase</keyword>
<dbReference type="PANTHER" id="PTHR21262">
    <property type="entry name" value="GUANOSINE-3',5'-BIS DIPHOSPHATE 3'-PYROPHOSPHOHYDROLASE"/>
    <property type="match status" value="1"/>
</dbReference>
<proteinExistence type="inferred from homology"/>
<dbReference type="Pfam" id="PF04607">
    <property type="entry name" value="RelA_SpoT"/>
    <property type="match status" value="1"/>
</dbReference>
<dbReference type="FunFam" id="3.30.460.10:FF:000001">
    <property type="entry name" value="GTP pyrophosphokinase RelA"/>
    <property type="match status" value="1"/>
</dbReference>
<evidence type="ECO:0000259" key="3">
    <source>
        <dbReference type="PROSITE" id="PS51880"/>
    </source>
</evidence>
<gene>
    <name evidence="4" type="ORF">MNBD_GAMMA05-1681</name>
</gene>
<dbReference type="GO" id="GO:0008728">
    <property type="term" value="F:GTP diphosphokinase activity"/>
    <property type="evidence" value="ECO:0007669"/>
    <property type="project" value="UniProtKB-EC"/>
</dbReference>
<dbReference type="Gene3D" id="3.30.460.10">
    <property type="entry name" value="Beta Polymerase, domain 2"/>
    <property type="match status" value="1"/>
</dbReference>